<feature type="transmembrane region" description="Helical" evidence="1">
    <location>
        <begin position="125"/>
        <end position="147"/>
    </location>
</feature>
<dbReference type="AlphaFoldDB" id="A0A8E6B276"/>
<feature type="transmembrane region" description="Helical" evidence="1">
    <location>
        <begin position="199"/>
        <end position="223"/>
    </location>
</feature>
<organism evidence="2 3">
    <name type="scientific">Telmatocola sphagniphila</name>
    <dbReference type="NCBI Taxonomy" id="1123043"/>
    <lineage>
        <taxon>Bacteria</taxon>
        <taxon>Pseudomonadati</taxon>
        <taxon>Planctomycetota</taxon>
        <taxon>Planctomycetia</taxon>
        <taxon>Gemmatales</taxon>
        <taxon>Gemmataceae</taxon>
    </lineage>
</organism>
<name>A0A8E6B276_9BACT</name>
<proteinExistence type="predicted"/>
<accession>A0A8E6B276</accession>
<sequence length="727" mass="80826">MLNELNPASTAATNKLKLSALLQIALGILLLIGSIVFFMSASSDGKADASKEKAKTELTKDLEKDKDPEKKKLDEGFFSVKLGDRFFAGAWALAMGLGFVCLGSWTYTRTPKTEDEANSAFKSTLILAGSLIGFLTFCLGIILGYWWSGSLTDWLEQGKVKEARWPFFALLAVFGGLVIMFLGLQIARSDLRKSAGLRRLYYGFSAVMTGLFLLSLLLSLNIYSSMKWTSVLDTTEKGYYTLDPKSKEVLSTLSTPVKAYLIWPPGNSLFGEVSNMLTNCEKENPNFQVVPLDPSFDAKEIFRLNQQYKLGEDLRDQLGILLVVGEKENQTVFLKIRDLVEQKFGNAPGEESLNFIGEGRVMAELAFLGEGKVKPIIYFLQGNGELDISIKEPQPRKGPRDVSAERSASMLVQYLQDRKYDVRPLKLELNGTTDFDTNATAVVLLAPSGPYSEGVVKFLTEYMEPTDPKRKPGKLVAILPPTVSPINRKIAPTGLEKLISDFGMDILPAKIVQYSQNGALETPIVEPSDDLQGSILARAFPRMEIIPNLSRPIRAQQGLRPELKVQRVLATTPNVVTWLETDGVSNNEAVFRQLRQDKNLQKEKMAGQQELGVIAVSSMAPLKPQDPQAPPTPPAEHTPRMVVLGWEAFNNRLIQMAGNSTFSFDMLGDLIDWLRERPTNIGIKPQERKYLKIPADVTLWKVLVQPFLLFLCIVTGFGVSIWIVRRK</sequence>
<gene>
    <name evidence="2" type="ORF">KIH39_13595</name>
</gene>
<evidence type="ECO:0000313" key="2">
    <source>
        <dbReference type="EMBL" id="QVL29904.1"/>
    </source>
</evidence>
<dbReference type="EMBL" id="CP074694">
    <property type="protein sequence ID" value="QVL29904.1"/>
    <property type="molecule type" value="Genomic_DNA"/>
</dbReference>
<keyword evidence="3" id="KW-1185">Reference proteome</keyword>
<keyword evidence="1" id="KW-0472">Membrane</keyword>
<dbReference type="KEGG" id="tsph:KIH39_13595"/>
<keyword evidence="1" id="KW-1133">Transmembrane helix</keyword>
<evidence type="ECO:0000313" key="3">
    <source>
        <dbReference type="Proteomes" id="UP000676194"/>
    </source>
</evidence>
<dbReference type="RefSeq" id="WP_213493786.1">
    <property type="nucleotide sequence ID" value="NZ_CP074694.1"/>
</dbReference>
<dbReference type="Proteomes" id="UP000676194">
    <property type="component" value="Chromosome"/>
</dbReference>
<evidence type="ECO:0000256" key="1">
    <source>
        <dbReference type="SAM" id="Phobius"/>
    </source>
</evidence>
<feature type="transmembrane region" description="Helical" evidence="1">
    <location>
        <begin position="86"/>
        <end position="105"/>
    </location>
</feature>
<feature type="transmembrane region" description="Helical" evidence="1">
    <location>
        <begin position="167"/>
        <end position="187"/>
    </location>
</feature>
<reference evidence="2" key="1">
    <citation type="submission" date="2021-05" db="EMBL/GenBank/DDBJ databases">
        <title>Complete genome sequence of the cellulolytic planctomycete Telmatocola sphagniphila SP2T and characterization of the first cellulase from planctomycetes.</title>
        <authorList>
            <person name="Rakitin A.L."/>
            <person name="Beletsky A.V."/>
            <person name="Naumoff D.G."/>
            <person name="Kulichevskaya I.S."/>
            <person name="Mardanov A.V."/>
            <person name="Ravin N.V."/>
            <person name="Dedysh S.N."/>
        </authorList>
    </citation>
    <scope>NUCLEOTIDE SEQUENCE</scope>
    <source>
        <strain evidence="2">SP2T</strain>
    </source>
</reference>
<feature type="transmembrane region" description="Helical" evidence="1">
    <location>
        <begin position="20"/>
        <end position="41"/>
    </location>
</feature>
<keyword evidence="1" id="KW-0812">Transmembrane</keyword>
<feature type="transmembrane region" description="Helical" evidence="1">
    <location>
        <begin position="703"/>
        <end position="724"/>
    </location>
</feature>
<protein>
    <submittedName>
        <fullName evidence="2">Gldg family protein</fullName>
    </submittedName>
</protein>